<name>A0ABW4B5L0_9LACO</name>
<keyword evidence="6" id="KW-1185">Reference proteome</keyword>
<sequence>MLNRVVLTGYLAREIELRQTQGGHTVGRASLAVARKAKDAQGHRPADFIRFVAWDKQAEFLAHYAKKGALLSVEGQLRTRGYDDKEGKHISLLEVVVTDVSFLESKEVFAFRQSQKAHREEDAAPAVDPFAPEAKVDIPEDDLPF</sequence>
<dbReference type="InterPro" id="IPR011344">
    <property type="entry name" value="ssDNA-bd"/>
</dbReference>
<keyword evidence="2" id="KW-0235">DNA replication</keyword>
<dbReference type="NCBIfam" id="TIGR00621">
    <property type="entry name" value="ssb"/>
    <property type="match status" value="1"/>
</dbReference>
<organism evidence="5 6">
    <name type="scientific">Lacticaseibacillus jixianensis</name>
    <dbReference type="NCBI Taxonomy" id="2486012"/>
    <lineage>
        <taxon>Bacteria</taxon>
        <taxon>Bacillati</taxon>
        <taxon>Bacillota</taxon>
        <taxon>Bacilli</taxon>
        <taxon>Lactobacillales</taxon>
        <taxon>Lactobacillaceae</taxon>
        <taxon>Lacticaseibacillus</taxon>
    </lineage>
</organism>
<dbReference type="GO" id="GO:0003677">
    <property type="term" value="F:DNA binding"/>
    <property type="evidence" value="ECO:0007669"/>
    <property type="project" value="UniProtKB-KW"/>
</dbReference>
<comment type="function">
    <text evidence="2">Plays an important role in DNA replication, recombination and repair. Binds to ssDNA and to an array of partner proteins to recruit them to their sites of action during DNA metabolism.</text>
</comment>
<dbReference type="EMBL" id="JBHTMO010000002">
    <property type="protein sequence ID" value="MFD1392179.1"/>
    <property type="molecule type" value="Genomic_DNA"/>
</dbReference>
<keyword evidence="2" id="KW-0233">DNA recombination</keyword>
<keyword evidence="1 2" id="KW-0238">DNA-binding</keyword>
<evidence type="ECO:0000256" key="1">
    <source>
        <dbReference type="ARBA" id="ARBA00023125"/>
    </source>
</evidence>
<dbReference type="Proteomes" id="UP001597249">
    <property type="component" value="Unassembled WGS sequence"/>
</dbReference>
<evidence type="ECO:0000256" key="2">
    <source>
        <dbReference type="HAMAP-Rule" id="MF_00984"/>
    </source>
</evidence>
<evidence type="ECO:0000313" key="6">
    <source>
        <dbReference type="Proteomes" id="UP001597249"/>
    </source>
</evidence>
<dbReference type="InterPro" id="IPR012340">
    <property type="entry name" value="NA-bd_OB-fold"/>
</dbReference>
<dbReference type="InterPro" id="IPR000424">
    <property type="entry name" value="Primosome_PriB/ssb"/>
</dbReference>
<comment type="caution">
    <text evidence="5">The sequence shown here is derived from an EMBL/GenBank/DDBJ whole genome shotgun (WGS) entry which is preliminary data.</text>
</comment>
<comment type="subunit">
    <text evidence="2">Homotetramer.</text>
</comment>
<feature type="region of interest" description="Disordered" evidence="4">
    <location>
        <begin position="115"/>
        <end position="145"/>
    </location>
</feature>
<dbReference type="SUPFAM" id="SSF50249">
    <property type="entry name" value="Nucleic acid-binding proteins"/>
    <property type="match status" value="1"/>
</dbReference>
<dbReference type="HAMAP" id="MF_00984">
    <property type="entry name" value="SSB"/>
    <property type="match status" value="1"/>
</dbReference>
<evidence type="ECO:0000313" key="5">
    <source>
        <dbReference type="EMBL" id="MFD1392179.1"/>
    </source>
</evidence>
<proteinExistence type="inferred from homology"/>
<reference evidence="6" key="1">
    <citation type="journal article" date="2019" name="Int. J. Syst. Evol. Microbiol.">
        <title>The Global Catalogue of Microorganisms (GCM) 10K type strain sequencing project: providing services to taxonomists for standard genome sequencing and annotation.</title>
        <authorList>
            <consortium name="The Broad Institute Genomics Platform"/>
            <consortium name="The Broad Institute Genome Sequencing Center for Infectious Disease"/>
            <person name="Wu L."/>
            <person name="Ma J."/>
        </authorList>
    </citation>
    <scope>NUCLEOTIDE SEQUENCE [LARGE SCALE GENOMIC DNA]</scope>
    <source>
        <strain evidence="6">CCM 8911</strain>
    </source>
</reference>
<dbReference type="PANTHER" id="PTHR10302:SF27">
    <property type="entry name" value="SINGLE-STRANDED DNA-BINDING PROTEIN"/>
    <property type="match status" value="1"/>
</dbReference>
<dbReference type="PIRSF" id="PIRSF002070">
    <property type="entry name" value="SSB"/>
    <property type="match status" value="1"/>
</dbReference>
<protein>
    <recommendedName>
        <fullName evidence="2 3">Single-stranded DNA-binding protein</fullName>
        <shortName evidence="2">SSB</shortName>
    </recommendedName>
</protein>
<dbReference type="Pfam" id="PF00436">
    <property type="entry name" value="SSB"/>
    <property type="match status" value="1"/>
</dbReference>
<accession>A0ABW4B5L0</accession>
<dbReference type="RefSeq" id="WP_164510717.1">
    <property type="nucleotide sequence ID" value="NZ_JBHTMO010000002.1"/>
</dbReference>
<keyword evidence="2" id="KW-0234">DNA repair</keyword>
<feature type="short sequence motif" description="Important for interaction with partner proteins" evidence="2">
    <location>
        <begin position="140"/>
        <end position="145"/>
    </location>
</feature>
<keyword evidence="2" id="KW-0227">DNA damage</keyword>
<dbReference type="PANTHER" id="PTHR10302">
    <property type="entry name" value="SINGLE-STRANDED DNA-BINDING PROTEIN"/>
    <property type="match status" value="1"/>
</dbReference>
<dbReference type="PROSITE" id="PS50935">
    <property type="entry name" value="SSB"/>
    <property type="match status" value="1"/>
</dbReference>
<gene>
    <name evidence="5" type="ORF">ACFQ3L_01060</name>
</gene>
<evidence type="ECO:0000256" key="4">
    <source>
        <dbReference type="SAM" id="MobiDB-lite"/>
    </source>
</evidence>
<dbReference type="Gene3D" id="2.40.50.140">
    <property type="entry name" value="Nucleic acid-binding proteins"/>
    <property type="match status" value="1"/>
</dbReference>
<comment type="caution">
    <text evidence="2">Lacks conserved residue(s) required for the propagation of feature annotation.</text>
</comment>
<evidence type="ECO:0000256" key="3">
    <source>
        <dbReference type="PIRNR" id="PIRNR002070"/>
    </source>
</evidence>
<dbReference type="CDD" id="cd04496">
    <property type="entry name" value="SSB_OBF"/>
    <property type="match status" value="1"/>
</dbReference>